<evidence type="ECO:0000256" key="1">
    <source>
        <dbReference type="SAM" id="SignalP"/>
    </source>
</evidence>
<dbReference type="EMBL" id="CP000089">
    <property type="protein sequence ID" value="AAZ48575.1"/>
    <property type="molecule type" value="Genomic_DNA"/>
</dbReference>
<name>Q479A6_DECAR</name>
<feature type="signal peptide" evidence="1">
    <location>
        <begin position="1"/>
        <end position="23"/>
    </location>
</feature>
<gene>
    <name evidence="3" type="ordered locus">Daro_3847</name>
</gene>
<evidence type="ECO:0000313" key="3">
    <source>
        <dbReference type="EMBL" id="AAZ48575.1"/>
    </source>
</evidence>
<organism evidence="3">
    <name type="scientific">Dechloromonas aromatica (strain RCB)</name>
    <dbReference type="NCBI Taxonomy" id="159087"/>
    <lineage>
        <taxon>Bacteria</taxon>
        <taxon>Pseudomonadati</taxon>
        <taxon>Pseudomonadota</taxon>
        <taxon>Betaproteobacteria</taxon>
        <taxon>Rhodocyclales</taxon>
        <taxon>Azonexaceae</taxon>
        <taxon>Dechloromonas</taxon>
    </lineage>
</organism>
<reference evidence="3" key="1">
    <citation type="submission" date="2005-08" db="EMBL/GenBank/DDBJ databases">
        <title>Complete sequence of Dechloromonas aromatica RCB.</title>
        <authorList>
            <person name="Salinero K.K."/>
            <person name="Copeland A."/>
            <person name="Lucas S."/>
            <person name="Lapidus A."/>
            <person name="Barry K."/>
            <person name="Detter J.C."/>
            <person name="Glavina T."/>
            <person name="Hammon N."/>
            <person name="Israni S."/>
            <person name="Pitluck S."/>
            <person name="Di Bartolo G."/>
            <person name="Trong S."/>
            <person name="Schmutz J."/>
            <person name="Larimer F."/>
            <person name="Land M."/>
            <person name="Ivanova N."/>
            <person name="Richardson P."/>
        </authorList>
    </citation>
    <scope>NUCLEOTIDE SEQUENCE</scope>
    <source>
        <strain evidence="3">RCB</strain>
    </source>
</reference>
<protein>
    <recommendedName>
        <fullName evidence="2">Ice-binding protein C-terminal domain-containing protein</fullName>
    </recommendedName>
</protein>
<dbReference type="Pfam" id="PF07589">
    <property type="entry name" value="PEP-CTERM"/>
    <property type="match status" value="1"/>
</dbReference>
<dbReference type="KEGG" id="dar:Daro_3847"/>
<dbReference type="InterPro" id="IPR013424">
    <property type="entry name" value="Ice-binding_C"/>
</dbReference>
<sequence>MKSATRKFALVVAACCMSLGAQANVLRSIISEDAPGTNGAWSFGTIFTVGANNLNVTSLGAYDFAGDGFTTGQIKVGIFDEISSALLVSTNVLSSDPLLGLYRYSSVNIDLLAGHQYRLVADSGSDLYIQGNGTWTYSGDVTLNGYGYCSGTSLTKCNSNTEGDYGMANLQYNVGIQSVPEPASLALLGLGLVGLVPSRRRKTA</sequence>
<proteinExistence type="predicted"/>
<feature type="domain" description="Ice-binding protein C-terminal" evidence="2">
    <location>
        <begin position="178"/>
        <end position="196"/>
    </location>
</feature>
<evidence type="ECO:0000259" key="2">
    <source>
        <dbReference type="Pfam" id="PF07589"/>
    </source>
</evidence>
<dbReference type="HOGENOM" id="CLU_1341426_0_0_4"/>
<keyword evidence="1" id="KW-0732">Signal</keyword>
<accession>Q479A6</accession>
<dbReference type="NCBIfam" id="TIGR02595">
    <property type="entry name" value="PEP_CTERM"/>
    <property type="match status" value="1"/>
</dbReference>
<dbReference type="eggNOG" id="ENOG5033SC6">
    <property type="taxonomic scope" value="Bacteria"/>
</dbReference>
<dbReference type="AlphaFoldDB" id="Q479A6"/>
<feature type="chain" id="PRO_5004233239" description="Ice-binding protein C-terminal domain-containing protein" evidence="1">
    <location>
        <begin position="24"/>
        <end position="204"/>
    </location>
</feature>